<keyword evidence="3 6" id="KW-0812">Transmembrane</keyword>
<dbReference type="InterPro" id="IPR002293">
    <property type="entry name" value="AA/rel_permease1"/>
</dbReference>
<gene>
    <name evidence="7" type="ORF">S01H4_46112</name>
</gene>
<accession>X1C7I2</accession>
<evidence type="ECO:0000256" key="5">
    <source>
        <dbReference type="ARBA" id="ARBA00023136"/>
    </source>
</evidence>
<evidence type="ECO:0000256" key="6">
    <source>
        <dbReference type="SAM" id="Phobius"/>
    </source>
</evidence>
<dbReference type="PANTHER" id="PTHR43243">
    <property type="entry name" value="INNER MEMBRANE TRANSPORTER YGJI-RELATED"/>
    <property type="match status" value="1"/>
</dbReference>
<keyword evidence="5 6" id="KW-0472">Membrane</keyword>
<comment type="subcellular location">
    <subcellularLocation>
        <location evidence="1">Membrane</location>
        <topology evidence="1">Multi-pass membrane protein</topology>
    </subcellularLocation>
</comment>
<keyword evidence="2" id="KW-0813">Transport</keyword>
<keyword evidence="4 6" id="KW-1133">Transmembrane helix</keyword>
<evidence type="ECO:0000313" key="7">
    <source>
        <dbReference type="EMBL" id="GAH03996.1"/>
    </source>
</evidence>
<dbReference type="EMBL" id="BART01025736">
    <property type="protein sequence ID" value="GAH03996.1"/>
    <property type="molecule type" value="Genomic_DNA"/>
</dbReference>
<dbReference type="Pfam" id="PF13520">
    <property type="entry name" value="AA_permease_2"/>
    <property type="match status" value="1"/>
</dbReference>
<feature type="transmembrane region" description="Helical" evidence="6">
    <location>
        <begin position="111"/>
        <end position="130"/>
    </location>
</feature>
<evidence type="ECO:0008006" key="8">
    <source>
        <dbReference type="Google" id="ProtNLM"/>
    </source>
</evidence>
<sequence length="170" mass="19384">IWLRYVVNFGILAAIPSVILVMLLGQTRIIYTIAQDGLLPKAFGTVHKKLHTPFFTTVCVTLFGMLLCGFFPVGILGQLVSMGTLLAFLIVCFGVLILRYKQPTIHRPFKVPLFPWIPIAGVLACLTQMLFLPRVIWVQLVTWMFIGYIVYFTYGVRKSHLRAKRKRARK</sequence>
<feature type="transmembrane region" description="Helical" evidence="6">
    <location>
        <begin position="136"/>
        <end position="156"/>
    </location>
</feature>
<feature type="non-terminal residue" evidence="7">
    <location>
        <position position="1"/>
    </location>
</feature>
<feature type="transmembrane region" description="Helical" evidence="6">
    <location>
        <begin position="6"/>
        <end position="31"/>
    </location>
</feature>
<dbReference type="GO" id="GO:0016020">
    <property type="term" value="C:membrane"/>
    <property type="evidence" value="ECO:0007669"/>
    <property type="project" value="UniProtKB-SubCell"/>
</dbReference>
<dbReference type="PANTHER" id="PTHR43243:SF4">
    <property type="entry name" value="CATIONIC AMINO ACID TRANSPORTER 4"/>
    <property type="match status" value="1"/>
</dbReference>
<evidence type="ECO:0000256" key="3">
    <source>
        <dbReference type="ARBA" id="ARBA00022692"/>
    </source>
</evidence>
<organism evidence="7">
    <name type="scientific">marine sediment metagenome</name>
    <dbReference type="NCBI Taxonomy" id="412755"/>
    <lineage>
        <taxon>unclassified sequences</taxon>
        <taxon>metagenomes</taxon>
        <taxon>ecological metagenomes</taxon>
    </lineage>
</organism>
<evidence type="ECO:0000256" key="2">
    <source>
        <dbReference type="ARBA" id="ARBA00022448"/>
    </source>
</evidence>
<comment type="caution">
    <text evidence="7">The sequence shown here is derived from an EMBL/GenBank/DDBJ whole genome shotgun (WGS) entry which is preliminary data.</text>
</comment>
<reference evidence="7" key="1">
    <citation type="journal article" date="2014" name="Front. Microbiol.">
        <title>High frequency of phylogenetically diverse reductive dehalogenase-homologous genes in deep subseafloor sedimentary metagenomes.</title>
        <authorList>
            <person name="Kawai M."/>
            <person name="Futagami T."/>
            <person name="Toyoda A."/>
            <person name="Takaki Y."/>
            <person name="Nishi S."/>
            <person name="Hori S."/>
            <person name="Arai W."/>
            <person name="Tsubouchi T."/>
            <person name="Morono Y."/>
            <person name="Uchiyama I."/>
            <person name="Ito T."/>
            <person name="Fujiyama A."/>
            <person name="Inagaki F."/>
            <person name="Takami H."/>
        </authorList>
    </citation>
    <scope>NUCLEOTIDE SEQUENCE</scope>
    <source>
        <strain evidence="7">Expedition CK06-06</strain>
    </source>
</reference>
<evidence type="ECO:0000256" key="4">
    <source>
        <dbReference type="ARBA" id="ARBA00022989"/>
    </source>
</evidence>
<dbReference type="AlphaFoldDB" id="X1C7I2"/>
<dbReference type="Gene3D" id="1.20.1740.10">
    <property type="entry name" value="Amino acid/polyamine transporter I"/>
    <property type="match status" value="1"/>
</dbReference>
<proteinExistence type="predicted"/>
<feature type="transmembrane region" description="Helical" evidence="6">
    <location>
        <begin position="52"/>
        <end position="73"/>
    </location>
</feature>
<dbReference type="GO" id="GO:0015171">
    <property type="term" value="F:amino acid transmembrane transporter activity"/>
    <property type="evidence" value="ECO:0007669"/>
    <property type="project" value="TreeGrafter"/>
</dbReference>
<feature type="transmembrane region" description="Helical" evidence="6">
    <location>
        <begin position="79"/>
        <end position="99"/>
    </location>
</feature>
<evidence type="ECO:0000256" key="1">
    <source>
        <dbReference type="ARBA" id="ARBA00004141"/>
    </source>
</evidence>
<name>X1C7I2_9ZZZZ</name>
<protein>
    <recommendedName>
        <fullName evidence="8">Cationic amino acid transporter C-terminal domain-containing protein</fullName>
    </recommendedName>
</protein>